<feature type="non-terminal residue" evidence="1">
    <location>
        <position position="1"/>
    </location>
</feature>
<proteinExistence type="predicted"/>
<protein>
    <submittedName>
        <fullName evidence="1">Uncharacterized protein</fullName>
    </submittedName>
</protein>
<name>A0A820QI05_9BILA</name>
<dbReference type="AlphaFoldDB" id="A0A820QI05"/>
<dbReference type="Proteomes" id="UP000663881">
    <property type="component" value="Unassembled WGS sequence"/>
</dbReference>
<accession>A0A820QI05</accession>
<reference evidence="1" key="1">
    <citation type="submission" date="2021-02" db="EMBL/GenBank/DDBJ databases">
        <authorList>
            <person name="Nowell W R."/>
        </authorList>
    </citation>
    <scope>NUCLEOTIDE SEQUENCE</scope>
</reference>
<feature type="non-terminal residue" evidence="1">
    <location>
        <position position="117"/>
    </location>
</feature>
<sequence>PLYCHIPLKNDQNCLVIQFIFRSGEDKPDRDELVGGWTVIKLKPWTADDDITKAISNRQPLYQGSPRALMFLNEPLETCSRVLQVASAGLFTEIRYHDPLFSVIQYLSECTLYGRGA</sequence>
<dbReference type="EMBL" id="CAJOAY010030452">
    <property type="protein sequence ID" value="CAF4419294.1"/>
    <property type="molecule type" value="Genomic_DNA"/>
</dbReference>
<gene>
    <name evidence="1" type="ORF">OKA104_LOCUS52423</name>
</gene>
<organism evidence="1 2">
    <name type="scientific">Adineta steineri</name>
    <dbReference type="NCBI Taxonomy" id="433720"/>
    <lineage>
        <taxon>Eukaryota</taxon>
        <taxon>Metazoa</taxon>
        <taxon>Spiralia</taxon>
        <taxon>Gnathifera</taxon>
        <taxon>Rotifera</taxon>
        <taxon>Eurotatoria</taxon>
        <taxon>Bdelloidea</taxon>
        <taxon>Adinetida</taxon>
        <taxon>Adinetidae</taxon>
        <taxon>Adineta</taxon>
    </lineage>
</organism>
<comment type="caution">
    <text evidence="1">The sequence shown here is derived from an EMBL/GenBank/DDBJ whole genome shotgun (WGS) entry which is preliminary data.</text>
</comment>
<evidence type="ECO:0000313" key="2">
    <source>
        <dbReference type="Proteomes" id="UP000663881"/>
    </source>
</evidence>
<evidence type="ECO:0000313" key="1">
    <source>
        <dbReference type="EMBL" id="CAF4419294.1"/>
    </source>
</evidence>